<protein>
    <submittedName>
        <fullName evidence="1">3-bisphosphoglycerate-independent phosphoglycerate mutase</fullName>
    </submittedName>
</protein>
<accession>A0A5A7QJW3</accession>
<dbReference type="AlphaFoldDB" id="A0A5A7QJW3"/>
<dbReference type="EMBL" id="BKCP01007183">
    <property type="protein sequence ID" value="GER45655.1"/>
    <property type="molecule type" value="Genomic_DNA"/>
</dbReference>
<gene>
    <name evidence="1" type="ORF">STAS_22593</name>
</gene>
<evidence type="ECO:0000313" key="1">
    <source>
        <dbReference type="EMBL" id="GER45655.1"/>
    </source>
</evidence>
<keyword evidence="2" id="KW-1185">Reference proteome</keyword>
<reference evidence="2" key="1">
    <citation type="journal article" date="2019" name="Curr. Biol.">
        <title>Genome Sequence of Striga asiatica Provides Insight into the Evolution of Plant Parasitism.</title>
        <authorList>
            <person name="Yoshida S."/>
            <person name="Kim S."/>
            <person name="Wafula E.K."/>
            <person name="Tanskanen J."/>
            <person name="Kim Y.M."/>
            <person name="Honaas L."/>
            <person name="Yang Z."/>
            <person name="Spallek T."/>
            <person name="Conn C.E."/>
            <person name="Ichihashi Y."/>
            <person name="Cheong K."/>
            <person name="Cui S."/>
            <person name="Der J.P."/>
            <person name="Gundlach H."/>
            <person name="Jiao Y."/>
            <person name="Hori C."/>
            <person name="Ishida J.K."/>
            <person name="Kasahara H."/>
            <person name="Kiba T."/>
            <person name="Kim M.S."/>
            <person name="Koo N."/>
            <person name="Laohavisit A."/>
            <person name="Lee Y.H."/>
            <person name="Lumba S."/>
            <person name="McCourt P."/>
            <person name="Mortimer J.C."/>
            <person name="Mutuku J.M."/>
            <person name="Nomura T."/>
            <person name="Sasaki-Sekimoto Y."/>
            <person name="Seto Y."/>
            <person name="Wang Y."/>
            <person name="Wakatake T."/>
            <person name="Sakakibara H."/>
            <person name="Demura T."/>
            <person name="Yamaguchi S."/>
            <person name="Yoneyama K."/>
            <person name="Manabe R.I."/>
            <person name="Nelson D.C."/>
            <person name="Schulman A.H."/>
            <person name="Timko M.P."/>
            <person name="dePamphilis C.W."/>
            <person name="Choi D."/>
            <person name="Shirasu K."/>
        </authorList>
    </citation>
    <scope>NUCLEOTIDE SEQUENCE [LARGE SCALE GENOMIC DNA]</scope>
    <source>
        <strain evidence="2">cv. UVA1</strain>
    </source>
</reference>
<evidence type="ECO:0000313" key="2">
    <source>
        <dbReference type="Proteomes" id="UP000325081"/>
    </source>
</evidence>
<name>A0A5A7QJW3_STRAF</name>
<organism evidence="1 2">
    <name type="scientific">Striga asiatica</name>
    <name type="common">Asiatic witchweed</name>
    <name type="synonym">Buchnera asiatica</name>
    <dbReference type="NCBI Taxonomy" id="4170"/>
    <lineage>
        <taxon>Eukaryota</taxon>
        <taxon>Viridiplantae</taxon>
        <taxon>Streptophyta</taxon>
        <taxon>Embryophyta</taxon>
        <taxon>Tracheophyta</taxon>
        <taxon>Spermatophyta</taxon>
        <taxon>Magnoliopsida</taxon>
        <taxon>eudicotyledons</taxon>
        <taxon>Gunneridae</taxon>
        <taxon>Pentapetalae</taxon>
        <taxon>asterids</taxon>
        <taxon>lamiids</taxon>
        <taxon>Lamiales</taxon>
        <taxon>Orobanchaceae</taxon>
        <taxon>Buchnereae</taxon>
        <taxon>Striga</taxon>
    </lineage>
</organism>
<sequence length="104" mass="12320">MIRSTRLYTYTYEESLTDGQEVDNVSFTAWLSAFLILLERNPSELGNPKHYKIKRKSSERVKKLYVKRMVETSAQTSFSRKISFNFYFTKARNRSSFSISRVRT</sequence>
<dbReference type="Proteomes" id="UP000325081">
    <property type="component" value="Unassembled WGS sequence"/>
</dbReference>
<comment type="caution">
    <text evidence="1">The sequence shown here is derived from an EMBL/GenBank/DDBJ whole genome shotgun (WGS) entry which is preliminary data.</text>
</comment>
<proteinExistence type="predicted"/>